<dbReference type="OrthoDB" id="9804460at2"/>
<dbReference type="RefSeq" id="WP_137907896.1">
    <property type="nucleotide sequence ID" value="NZ_BJCF01000018.1"/>
</dbReference>
<comment type="caution">
    <text evidence="2">The sequence shown here is derived from an EMBL/GenBank/DDBJ whole genome shotgun (WGS) entry which is preliminary data.</text>
</comment>
<dbReference type="Gene3D" id="3.40.50.300">
    <property type="entry name" value="P-loop containing nucleotide triphosphate hydrolases"/>
    <property type="match status" value="1"/>
</dbReference>
<name>A0A480AGR5_9CYAN</name>
<dbReference type="PANTHER" id="PTHR13696">
    <property type="entry name" value="P-LOOP CONTAINING NUCLEOSIDE TRIPHOSPHATE HYDROLASE"/>
    <property type="match status" value="1"/>
</dbReference>
<evidence type="ECO:0000313" key="3">
    <source>
        <dbReference type="Proteomes" id="UP000299367"/>
    </source>
</evidence>
<protein>
    <recommendedName>
        <fullName evidence="1">CobQ/CobB/MinD/ParA nucleotide binding domain-containing protein</fullName>
    </recommendedName>
</protein>
<reference evidence="3" key="1">
    <citation type="submission" date="2019-02" db="EMBL/GenBank/DDBJ databases">
        <title>Draft genome sequence of Dolichospermum planctonicum NIES-80.</title>
        <authorList>
            <person name="Yamaguchi H."/>
            <person name="Suzuki S."/>
            <person name="Kawachi M."/>
        </authorList>
    </citation>
    <scope>NUCLEOTIDE SEQUENCE [LARGE SCALE GENOMIC DNA]</scope>
    <source>
        <strain evidence="3">NIES-80</strain>
    </source>
</reference>
<dbReference type="Proteomes" id="UP000299367">
    <property type="component" value="Unassembled WGS sequence"/>
</dbReference>
<accession>A0A480AGR5</accession>
<dbReference type="InterPro" id="IPR050678">
    <property type="entry name" value="DNA_Partitioning_ATPase"/>
</dbReference>
<dbReference type="CDD" id="cd02042">
    <property type="entry name" value="ParAB_family"/>
    <property type="match status" value="1"/>
</dbReference>
<dbReference type="InterPro" id="IPR002586">
    <property type="entry name" value="CobQ/CobB/MinD/ParA_Nub-bd_dom"/>
</dbReference>
<evidence type="ECO:0000313" key="2">
    <source>
        <dbReference type="EMBL" id="GCL42271.1"/>
    </source>
</evidence>
<dbReference type="PANTHER" id="PTHR13696:SF99">
    <property type="entry name" value="COBYRINIC ACID AC-DIAMIDE SYNTHASE"/>
    <property type="match status" value="1"/>
</dbReference>
<dbReference type="InterPro" id="IPR027417">
    <property type="entry name" value="P-loop_NTPase"/>
</dbReference>
<feature type="domain" description="CobQ/CobB/MinD/ParA nucleotide binding" evidence="1">
    <location>
        <begin position="6"/>
        <end position="149"/>
    </location>
</feature>
<organism evidence="2 3">
    <name type="scientific">Dolichospermum planctonicum</name>
    <dbReference type="NCBI Taxonomy" id="136072"/>
    <lineage>
        <taxon>Bacteria</taxon>
        <taxon>Bacillati</taxon>
        <taxon>Cyanobacteriota</taxon>
        <taxon>Cyanophyceae</taxon>
        <taxon>Nostocales</taxon>
        <taxon>Aphanizomenonaceae</taxon>
        <taxon>Dolichospermum</taxon>
    </lineage>
</organism>
<proteinExistence type="predicted"/>
<dbReference type="AlphaFoldDB" id="A0A480AGR5"/>
<dbReference type="SUPFAM" id="SSF52540">
    <property type="entry name" value="P-loop containing nucleoside triphosphate hydrolases"/>
    <property type="match status" value="1"/>
</dbReference>
<dbReference type="EMBL" id="BJCF01000018">
    <property type="protein sequence ID" value="GCL42271.1"/>
    <property type="molecule type" value="Genomic_DNA"/>
</dbReference>
<sequence>MIILCTHNDGGVGKTTLAVHIAGVLLNRQDSTLLIDCDDQADFWQFYIDRNPEKSKDWEWLENSTVMYNGRREAIPKELPKGQYDHIVLDIDSPLKNIVQTIVGNDPDLILVPVNKSQEIKALRNLPRTLKVIAQLETKAGYAPQVVIVPLGISQSSIYQIVERLEDDLKPQRYRVADEMPDCQEQMQFAIYQDRKYIWDYEGLEHLYDYFVDLLDG</sequence>
<gene>
    <name evidence="2" type="ORF">NIES80_19740</name>
</gene>
<evidence type="ECO:0000259" key="1">
    <source>
        <dbReference type="Pfam" id="PF01656"/>
    </source>
</evidence>
<dbReference type="Pfam" id="PF01656">
    <property type="entry name" value="CbiA"/>
    <property type="match status" value="1"/>
</dbReference>